<keyword evidence="2 6" id="KW-0808">Transferase</keyword>
<dbReference type="GO" id="GO:0036149">
    <property type="term" value="P:phosphatidylinositol acyl-chain remodeling"/>
    <property type="evidence" value="ECO:0007669"/>
    <property type="project" value="TreeGrafter"/>
</dbReference>
<dbReference type="PANTHER" id="PTHR10983:SF16">
    <property type="entry name" value="LYSOCARDIOLIPIN ACYLTRANSFERASE 1"/>
    <property type="match status" value="1"/>
</dbReference>
<proteinExistence type="inferred from homology"/>
<keyword evidence="7" id="KW-1185">Reference proteome</keyword>
<dbReference type="InterPro" id="IPR002123">
    <property type="entry name" value="Plipid/glycerol_acylTrfase"/>
</dbReference>
<dbReference type="EMBL" id="CP034459">
    <property type="protein sequence ID" value="QBM89632.1"/>
    <property type="molecule type" value="Genomic_DNA"/>
</dbReference>
<dbReference type="PANTHER" id="PTHR10983">
    <property type="entry name" value="1-ACYLGLYCEROL-3-PHOSPHATE ACYLTRANSFERASE-RELATED"/>
    <property type="match status" value="1"/>
</dbReference>
<dbReference type="CDD" id="cd07990">
    <property type="entry name" value="LPLAT_LCLAT1-like"/>
    <property type="match status" value="1"/>
</dbReference>
<feature type="transmembrane region" description="Helical" evidence="4">
    <location>
        <begin position="47"/>
        <end position="70"/>
    </location>
</feature>
<keyword evidence="4" id="KW-0812">Transmembrane</keyword>
<evidence type="ECO:0000259" key="5">
    <source>
        <dbReference type="SMART" id="SM00563"/>
    </source>
</evidence>
<feature type="domain" description="Phospholipid/glycerol acyltransferase" evidence="5">
    <location>
        <begin position="106"/>
        <end position="264"/>
    </location>
</feature>
<keyword evidence="3 6" id="KW-0012">Acyltransferase</keyword>
<evidence type="ECO:0000256" key="2">
    <source>
        <dbReference type="ARBA" id="ARBA00022679"/>
    </source>
</evidence>
<dbReference type="Proteomes" id="UP000292447">
    <property type="component" value="Chromosome IV"/>
</dbReference>
<feature type="transmembrane region" description="Helical" evidence="4">
    <location>
        <begin position="12"/>
        <end position="32"/>
    </location>
</feature>
<evidence type="ECO:0000256" key="4">
    <source>
        <dbReference type="SAM" id="Phobius"/>
    </source>
</evidence>
<reference evidence="7" key="1">
    <citation type="submission" date="2019-03" db="EMBL/GenBank/DDBJ databases">
        <title>Snf2 controls pulcherriminic acid biosynthesis and connects pigmentation and antifungal activity of the yeast Metschnikowia pulcherrima.</title>
        <authorList>
            <person name="Gore-Lloyd D."/>
            <person name="Sumann I."/>
            <person name="Brachmann A.O."/>
            <person name="Schneeberger K."/>
            <person name="Ortiz-Merino R.A."/>
            <person name="Moreno-Beltran M."/>
            <person name="Schlaefli M."/>
            <person name="Kirner P."/>
            <person name="Santos Kron A."/>
            <person name="Wolfe K.H."/>
            <person name="Piel J."/>
            <person name="Ahrens C.H."/>
            <person name="Henk D."/>
            <person name="Freimoser F.M."/>
        </authorList>
    </citation>
    <scope>NUCLEOTIDE SEQUENCE [LARGE SCALE GENOMIC DNA]</scope>
    <source>
        <strain evidence="7">APC 1.2</strain>
    </source>
</reference>
<dbReference type="SMART" id="SM00563">
    <property type="entry name" value="PlsC"/>
    <property type="match status" value="1"/>
</dbReference>
<dbReference type="SUPFAM" id="SSF69593">
    <property type="entry name" value="Glycerol-3-phosphate (1)-acyltransferase"/>
    <property type="match status" value="1"/>
</dbReference>
<accession>A0A4P6XQ49</accession>
<evidence type="ECO:0000256" key="3">
    <source>
        <dbReference type="ARBA" id="ARBA00023315"/>
    </source>
</evidence>
<dbReference type="InterPro" id="IPR032098">
    <property type="entry name" value="Acyltransf_C"/>
</dbReference>
<gene>
    <name evidence="6" type="primary">MPUL0D07120</name>
    <name evidence="6" type="ORF">METSCH_D07120</name>
</gene>
<evidence type="ECO:0000313" key="7">
    <source>
        <dbReference type="Proteomes" id="UP000292447"/>
    </source>
</evidence>
<evidence type="ECO:0000256" key="1">
    <source>
        <dbReference type="ARBA" id="ARBA00008655"/>
    </source>
</evidence>
<evidence type="ECO:0000313" key="6">
    <source>
        <dbReference type="EMBL" id="QBM89632.1"/>
    </source>
</evidence>
<protein>
    <submittedName>
        <fullName evidence="6">Acyltransferase C-terminus</fullName>
    </submittedName>
</protein>
<dbReference type="Pfam" id="PF16076">
    <property type="entry name" value="Acyltransf_C"/>
    <property type="match status" value="1"/>
</dbReference>
<comment type="similarity">
    <text evidence="1">Belongs to the 1-acyl-sn-glycerol-3-phosphate acyltransferase family.</text>
</comment>
<dbReference type="GO" id="GO:0016746">
    <property type="term" value="F:acyltransferase activity"/>
    <property type="evidence" value="ECO:0007669"/>
    <property type="project" value="UniProtKB-KW"/>
</dbReference>
<dbReference type="Pfam" id="PF01553">
    <property type="entry name" value="Acyltransferase"/>
    <property type="match status" value="1"/>
</dbReference>
<dbReference type="AlphaFoldDB" id="A0A4P6XQ49"/>
<keyword evidence="4" id="KW-1133">Transmembrane helix</keyword>
<sequence>MPLLSRHCWPLVVVRAFFCLALFIFGILALRVDQILAVTLLSRVPRWYYPAIDMTKVYFLQLITFITSFASPCKIKVSFRAQDLPELNTFRVDVDGNLISSLSPNAVYISNHQIYTDWIFFWFLSYTSNLASSIYIVIKESLSRVPLLGPGMLKFRFLFLLRKWENDKVKLTNRLLAIDADARGMGPAAGVSLVASAQSSTPLIMQWPKGVSRNAQNISNYQLVIFPEGTVLSPHTRVRSQEYAAKLGRAHFEHLLLPRARGLFLMLRLLRNTVDVVYDVTYGYSGLKPDEYGEQVFTLKRLYFGGRGPPAVNYHIRGFSIKDIPLGDDDSVDIDDVEPAVLKEFEDWLYNIWSEKDKLMQHFYDTGSFASKDDHSLQTVVADFKLRSKFEILAPFTIPGTLFLLTYWICKKLGAYGLSGST</sequence>
<keyword evidence="4" id="KW-0472">Membrane</keyword>
<feature type="transmembrane region" description="Helical" evidence="4">
    <location>
        <begin position="118"/>
        <end position="138"/>
    </location>
</feature>
<name>A0A4P6XQ49_9ASCO</name>
<organism evidence="6 7">
    <name type="scientific">Metschnikowia aff. pulcherrima</name>
    <dbReference type="NCBI Taxonomy" id="2163413"/>
    <lineage>
        <taxon>Eukaryota</taxon>
        <taxon>Fungi</taxon>
        <taxon>Dikarya</taxon>
        <taxon>Ascomycota</taxon>
        <taxon>Saccharomycotina</taxon>
        <taxon>Pichiomycetes</taxon>
        <taxon>Metschnikowiaceae</taxon>
        <taxon>Metschnikowia</taxon>
    </lineage>
</organism>
<dbReference type="STRING" id="2163413.A0A4P6XQ49"/>
<dbReference type="GO" id="GO:0005783">
    <property type="term" value="C:endoplasmic reticulum"/>
    <property type="evidence" value="ECO:0007669"/>
    <property type="project" value="TreeGrafter"/>
</dbReference>